<keyword evidence="3" id="KW-1185">Reference proteome</keyword>
<dbReference type="InterPro" id="IPR043153">
    <property type="entry name" value="DENN_C"/>
</dbReference>
<protein>
    <recommendedName>
        <fullName evidence="1">UDENN domain-containing protein</fullName>
    </recommendedName>
</protein>
<reference evidence="2 3" key="1">
    <citation type="submission" date="2015-09" db="EMBL/GenBank/DDBJ databases">
        <title>Draft genome of the scarab beetle Oryctes borbonicus.</title>
        <authorList>
            <person name="Meyer J.M."/>
            <person name="Markov G.V."/>
            <person name="Baskaran P."/>
            <person name="Herrmann M."/>
            <person name="Sommer R.J."/>
            <person name="Roedelsperger C."/>
        </authorList>
    </citation>
    <scope>NUCLEOTIDE SEQUENCE [LARGE SCALE GENOMIC DNA]</scope>
    <source>
        <strain evidence="2">OB123</strain>
        <tissue evidence="2">Whole animal</tissue>
    </source>
</reference>
<dbReference type="InterPro" id="IPR047278">
    <property type="entry name" value="DEN5A/B"/>
</dbReference>
<evidence type="ECO:0000313" key="3">
    <source>
        <dbReference type="Proteomes" id="UP000051574"/>
    </source>
</evidence>
<dbReference type="SMART" id="SM00799">
    <property type="entry name" value="DENN"/>
    <property type="match status" value="1"/>
</dbReference>
<dbReference type="OrthoDB" id="6019893at2759"/>
<dbReference type="EMBL" id="LJIG01009126">
    <property type="protein sequence ID" value="KRT83703.1"/>
    <property type="molecule type" value="Genomic_DNA"/>
</dbReference>
<accession>A0A0T6B9Z1</accession>
<dbReference type="PANTHER" id="PTHR46070">
    <property type="entry name" value="PINSTRIPE, ISOFORM A"/>
    <property type="match status" value="1"/>
</dbReference>
<dbReference type="Gene3D" id="3.40.50.11500">
    <property type="match status" value="1"/>
</dbReference>
<evidence type="ECO:0000313" key="2">
    <source>
        <dbReference type="EMBL" id="KRT83703.1"/>
    </source>
</evidence>
<dbReference type="PROSITE" id="PS50211">
    <property type="entry name" value="DENN"/>
    <property type="match status" value="1"/>
</dbReference>
<dbReference type="Gene3D" id="3.30.450.200">
    <property type="match status" value="1"/>
</dbReference>
<gene>
    <name evidence="2" type="ORF">AMK59_4710</name>
</gene>
<dbReference type="Pfam" id="PF03456">
    <property type="entry name" value="uDENN"/>
    <property type="match status" value="1"/>
</dbReference>
<dbReference type="Pfam" id="PF02141">
    <property type="entry name" value="DENN"/>
    <property type="match status" value="1"/>
</dbReference>
<dbReference type="SMART" id="SM00800">
    <property type="entry name" value="uDENN"/>
    <property type="match status" value="1"/>
</dbReference>
<comment type="caution">
    <text evidence="2">The sequence shown here is derived from an EMBL/GenBank/DDBJ whole genome shotgun (WGS) entry which is preliminary data.</text>
</comment>
<dbReference type="InterPro" id="IPR005113">
    <property type="entry name" value="uDENN_dom"/>
</dbReference>
<dbReference type="InterPro" id="IPR001194">
    <property type="entry name" value="cDENN_dom"/>
</dbReference>
<dbReference type="GO" id="GO:0005085">
    <property type="term" value="F:guanyl-nucleotide exchange factor activity"/>
    <property type="evidence" value="ECO:0007669"/>
    <property type="project" value="InterPro"/>
</dbReference>
<sequence>MNKFADYFVICGLDYSSGLEPDRFTGKCLVLFYNPAVLSKVPKCLFLEDNLHSSPLERPYKCKVLAHYPENVPNNPFDASAVCMLCLPSGLRFRTQKHSVTQVPTFHSFLITREDGKRCYGFSLVFYEEVRNKDICNAMQTLQAMYVTELSSGIKSRAIQNQTPQSRSLPRHFKLSTPGPGGVLTYYDISKDRLFVSKSIGIICQVAHVQAAKIFLENLYKCVPRRTSAPGLSLESYIFNLLYEIELPSPGKSIMIHLPPPDPKLPLVNAILQCPSDVLELPHLDLSLKLMFLWLGVDVVIQLFTCLLLENQVLLRSTDCQRLMVVAEGITSLLFPFNWPHVYVPILPASLHHFL</sequence>
<feature type="non-terminal residue" evidence="2">
    <location>
        <position position="355"/>
    </location>
</feature>
<dbReference type="InterPro" id="IPR037516">
    <property type="entry name" value="Tripartite_DENN"/>
</dbReference>
<dbReference type="Proteomes" id="UP000051574">
    <property type="component" value="Unassembled WGS sequence"/>
</dbReference>
<dbReference type="PANTHER" id="PTHR46070:SF1">
    <property type="entry name" value="PINSTRIPE, ISOFORM A"/>
    <property type="match status" value="1"/>
</dbReference>
<dbReference type="GO" id="GO:0031267">
    <property type="term" value="F:small GTPase binding"/>
    <property type="evidence" value="ECO:0007669"/>
    <property type="project" value="InterPro"/>
</dbReference>
<proteinExistence type="predicted"/>
<evidence type="ECO:0000259" key="1">
    <source>
        <dbReference type="PROSITE" id="PS50211"/>
    </source>
</evidence>
<name>A0A0T6B9Z1_9SCAR</name>
<dbReference type="AlphaFoldDB" id="A0A0T6B9Z1"/>
<organism evidence="2 3">
    <name type="scientific">Oryctes borbonicus</name>
    <dbReference type="NCBI Taxonomy" id="1629725"/>
    <lineage>
        <taxon>Eukaryota</taxon>
        <taxon>Metazoa</taxon>
        <taxon>Ecdysozoa</taxon>
        <taxon>Arthropoda</taxon>
        <taxon>Hexapoda</taxon>
        <taxon>Insecta</taxon>
        <taxon>Pterygota</taxon>
        <taxon>Neoptera</taxon>
        <taxon>Endopterygota</taxon>
        <taxon>Coleoptera</taxon>
        <taxon>Polyphaga</taxon>
        <taxon>Scarabaeiformia</taxon>
        <taxon>Scarabaeidae</taxon>
        <taxon>Dynastinae</taxon>
        <taxon>Oryctes</taxon>
    </lineage>
</organism>
<feature type="domain" description="UDENN" evidence="1">
    <location>
        <begin position="44"/>
        <end position="355"/>
    </location>
</feature>